<protein>
    <recommendedName>
        <fullName evidence="2">AT3G52170-like helix-turn-helix domain-containing protein</fullName>
    </recommendedName>
</protein>
<reference evidence="3" key="1">
    <citation type="submission" date="2012-05" db="EMBL/GenBank/DDBJ databases">
        <authorList>
            <person name="Krishnakumar V."/>
            <person name="Cheung F."/>
            <person name="Xiao Y."/>
            <person name="Chan A."/>
            <person name="Moskal W.A."/>
            <person name="Town C.D."/>
        </authorList>
    </citation>
    <scope>NUCLEOTIDE SEQUENCE</scope>
</reference>
<feature type="compositionally biased region" description="Low complexity" evidence="1">
    <location>
        <begin position="48"/>
        <end position="58"/>
    </location>
</feature>
<dbReference type="InterPro" id="IPR058942">
    <property type="entry name" value="AT3G52170-like"/>
</dbReference>
<evidence type="ECO:0000259" key="2">
    <source>
        <dbReference type="Pfam" id="PF25896"/>
    </source>
</evidence>
<feature type="region of interest" description="Disordered" evidence="1">
    <location>
        <begin position="48"/>
        <end position="68"/>
    </location>
</feature>
<accession>I3SHT9</accession>
<organism evidence="3">
    <name type="scientific">Lotus japonicus</name>
    <name type="common">Lotus corniculatus var. japonicus</name>
    <dbReference type="NCBI Taxonomy" id="34305"/>
    <lineage>
        <taxon>Eukaryota</taxon>
        <taxon>Viridiplantae</taxon>
        <taxon>Streptophyta</taxon>
        <taxon>Embryophyta</taxon>
        <taxon>Tracheophyta</taxon>
        <taxon>Spermatophyta</taxon>
        <taxon>Magnoliopsida</taxon>
        <taxon>eudicotyledons</taxon>
        <taxon>Gunneridae</taxon>
        <taxon>Pentapetalae</taxon>
        <taxon>rosids</taxon>
        <taxon>fabids</taxon>
        <taxon>Fabales</taxon>
        <taxon>Fabaceae</taxon>
        <taxon>Papilionoideae</taxon>
        <taxon>50 kb inversion clade</taxon>
        <taxon>NPAAA clade</taxon>
        <taxon>Hologalegina</taxon>
        <taxon>robinioid clade</taxon>
        <taxon>Loteae</taxon>
        <taxon>Lotus</taxon>
    </lineage>
</organism>
<dbReference type="EMBL" id="BT140036">
    <property type="protein sequence ID" value="AFK39831.1"/>
    <property type="molecule type" value="mRNA"/>
</dbReference>
<dbReference type="PANTHER" id="PTHR34568">
    <property type="entry name" value="RRM DOMAIN-CONTAINING PROTEIN"/>
    <property type="match status" value="1"/>
</dbReference>
<evidence type="ECO:0000313" key="3">
    <source>
        <dbReference type="EMBL" id="AFK39831.1"/>
    </source>
</evidence>
<sequence>MQKKLQIATLSFRSIRFLTPKPNHLSFEVCDSVGPSNVKWRGLSYAAASSAPSEPPESQKGRKRVSKQQRRAIVESFVNKHRSENAGKFPTITDIQKQVGGGFYSIREIIKELEYKSKMKSSNNKDEILLEKLIDKSKRETTESVIVSSDNIETSREKPFQDDSLPVLIDGKETVSTGYEHLEESLSAPSSENYSNTQAKNLNLLIPKS</sequence>
<feature type="domain" description="AT3G52170-like helix-turn-helix" evidence="2">
    <location>
        <begin position="66"/>
        <end position="115"/>
    </location>
</feature>
<dbReference type="Pfam" id="PF25896">
    <property type="entry name" value="HTH_AT3G52170"/>
    <property type="match status" value="1"/>
</dbReference>
<name>I3SHT9_LOTJA</name>
<dbReference type="AlphaFoldDB" id="I3SHT9"/>
<dbReference type="InterPro" id="IPR058941">
    <property type="entry name" value="HTH_AT3G52170-like"/>
</dbReference>
<dbReference type="PANTHER" id="PTHR34568:SF4">
    <property type="entry name" value="OS02G0638000 PROTEIN"/>
    <property type="match status" value="1"/>
</dbReference>
<evidence type="ECO:0000256" key="1">
    <source>
        <dbReference type="SAM" id="MobiDB-lite"/>
    </source>
</evidence>
<proteinExistence type="evidence at transcript level"/>